<name>A0A239PB89_9ACTN</name>
<keyword evidence="1" id="KW-0812">Transmembrane</keyword>
<evidence type="ECO:0000313" key="2">
    <source>
        <dbReference type="EMBL" id="SNT64143.1"/>
    </source>
</evidence>
<evidence type="ECO:0000256" key="1">
    <source>
        <dbReference type="SAM" id="Phobius"/>
    </source>
</evidence>
<evidence type="ECO:0000313" key="3">
    <source>
        <dbReference type="Proteomes" id="UP000198282"/>
    </source>
</evidence>
<accession>A0A239PB89</accession>
<gene>
    <name evidence="2" type="ORF">SAMN05216276_111111</name>
</gene>
<reference evidence="2 3" key="1">
    <citation type="submission" date="2017-06" db="EMBL/GenBank/DDBJ databases">
        <authorList>
            <person name="Kim H.J."/>
            <person name="Triplett B.A."/>
        </authorList>
    </citation>
    <scope>NUCLEOTIDE SEQUENCE [LARGE SCALE GENOMIC DNA]</scope>
    <source>
        <strain evidence="2 3">CGMCC 4.2132</strain>
    </source>
</reference>
<protein>
    <submittedName>
        <fullName evidence="2">Uncharacterized protein</fullName>
    </submittedName>
</protein>
<dbReference type="EMBL" id="FZOD01000111">
    <property type="protein sequence ID" value="SNT64143.1"/>
    <property type="molecule type" value="Genomic_DNA"/>
</dbReference>
<keyword evidence="1" id="KW-1133">Transmembrane helix</keyword>
<dbReference type="Proteomes" id="UP000198282">
    <property type="component" value="Unassembled WGS sequence"/>
</dbReference>
<sequence>MACVVIAVALALIANGVGFGAGTIMISPLPIVVGAFLLGAGVTALFRPRRSPGLRTQDVMIGSLLSAVRDLPDGWQAMDPVTGQILQLRRDRGMITLVVVEPLSDDPVLERAAMMTYYLLGGFGRPVPAPLNRYVAPLHEQDGESMPWRQARQELKMADMTGTAYATPEELAELHDLALRVITRSEPDQ</sequence>
<keyword evidence="3" id="KW-1185">Reference proteome</keyword>
<dbReference type="AlphaFoldDB" id="A0A239PB89"/>
<proteinExistence type="predicted"/>
<feature type="transmembrane region" description="Helical" evidence="1">
    <location>
        <begin position="26"/>
        <end position="46"/>
    </location>
</feature>
<organism evidence="2 3">
    <name type="scientific">Streptosporangium subroseum</name>
    <dbReference type="NCBI Taxonomy" id="106412"/>
    <lineage>
        <taxon>Bacteria</taxon>
        <taxon>Bacillati</taxon>
        <taxon>Actinomycetota</taxon>
        <taxon>Actinomycetes</taxon>
        <taxon>Streptosporangiales</taxon>
        <taxon>Streptosporangiaceae</taxon>
        <taxon>Streptosporangium</taxon>
    </lineage>
</organism>
<keyword evidence="1" id="KW-0472">Membrane</keyword>